<proteinExistence type="inferred from homology"/>
<dbReference type="PANTHER" id="PTHR38099:SF1">
    <property type="entry name" value="LARGE RIBOSOMAL RNA SUBUNIT ACCUMULATION PROTEIN YCED"/>
    <property type="match status" value="1"/>
</dbReference>
<dbReference type="InterPro" id="IPR003772">
    <property type="entry name" value="YceD"/>
</dbReference>
<comment type="function">
    <text evidence="1">Plays a role in synthesis, processing and/or stability of 23S rRNA.</text>
</comment>
<protein>
    <recommendedName>
        <fullName evidence="3">Large ribosomal RNA subunit accumulation protein YceD</fullName>
    </recommendedName>
    <alternativeName>
        <fullName evidence="5">23S rRNA accumulation protein YceD</fullName>
    </alternativeName>
</protein>
<comment type="similarity">
    <text evidence="2">Belongs to the DUF177 domain family.</text>
</comment>
<gene>
    <name evidence="6" type="ORF">DFR26_1082</name>
</gene>
<dbReference type="GO" id="GO:0005829">
    <property type="term" value="C:cytosol"/>
    <property type="evidence" value="ECO:0007669"/>
    <property type="project" value="TreeGrafter"/>
</dbReference>
<keyword evidence="7" id="KW-1185">Reference proteome</keyword>
<evidence type="ECO:0000313" key="7">
    <source>
        <dbReference type="Proteomes" id="UP000256774"/>
    </source>
</evidence>
<reference evidence="6 7" key="1">
    <citation type="submission" date="2018-08" db="EMBL/GenBank/DDBJ databases">
        <title>Genomic Encyclopedia of Type Strains, Phase IV (KMG-IV): sequencing the most valuable type-strain genomes for metagenomic binning, comparative biology and taxonomic classification.</title>
        <authorList>
            <person name="Goeker M."/>
        </authorList>
    </citation>
    <scope>NUCLEOTIDE SEQUENCE [LARGE SCALE GENOMIC DNA]</scope>
    <source>
        <strain evidence="6 7">DSM 26022</strain>
    </source>
</reference>
<dbReference type="AlphaFoldDB" id="A0A3E0H769"/>
<evidence type="ECO:0000313" key="6">
    <source>
        <dbReference type="EMBL" id="REH38914.1"/>
    </source>
</evidence>
<evidence type="ECO:0000256" key="1">
    <source>
        <dbReference type="ARBA" id="ARBA00002868"/>
    </source>
</evidence>
<dbReference type="Proteomes" id="UP000256774">
    <property type="component" value="Unassembled WGS sequence"/>
</dbReference>
<evidence type="ECO:0000256" key="3">
    <source>
        <dbReference type="ARBA" id="ARBA00015716"/>
    </source>
</evidence>
<comment type="caution">
    <text evidence="6">The sequence shown here is derived from an EMBL/GenBank/DDBJ whole genome shotgun (WGS) entry which is preliminary data.</text>
</comment>
<dbReference type="InterPro" id="IPR039255">
    <property type="entry name" value="YceD_bac"/>
</dbReference>
<dbReference type="Pfam" id="PF02620">
    <property type="entry name" value="YceD"/>
    <property type="match status" value="1"/>
</dbReference>
<evidence type="ECO:0000256" key="2">
    <source>
        <dbReference type="ARBA" id="ARBA00010740"/>
    </source>
</evidence>
<dbReference type="PANTHER" id="PTHR38099">
    <property type="entry name" value="LARGE RIBOSOMAL RNA SUBUNIT ACCUMULATION PROTEIN YCED"/>
    <property type="match status" value="1"/>
</dbReference>
<dbReference type="EMBL" id="QUNR01000002">
    <property type="protein sequence ID" value="REH38914.1"/>
    <property type="molecule type" value="Genomic_DNA"/>
</dbReference>
<accession>A0A3E0H769</accession>
<sequence>MSPYYPAPMSDGTLPHLIEPGKWADRAAVLDVAVPLARFSRLLDGALSTEGEVSVHVAFARDARHLPVLAGRLETTVSLECQRCLQAVAVPLSAQINVFMLHDDADVERLSEAEDFVLADDGELDFPALLEDELILALPLVACHDECEPAVPLHDDVVAEPEVVKENPFHVLASLKKH</sequence>
<evidence type="ECO:0000256" key="5">
    <source>
        <dbReference type="ARBA" id="ARBA00031841"/>
    </source>
</evidence>
<name>A0A3E0H769_9GAMM</name>
<keyword evidence="4" id="KW-0690">Ribosome biogenesis</keyword>
<organism evidence="6 7">
    <name type="scientific">Paraperlucidibaca baekdonensis</name>
    <dbReference type="NCBI Taxonomy" id="748120"/>
    <lineage>
        <taxon>Bacteria</taxon>
        <taxon>Pseudomonadati</taxon>
        <taxon>Pseudomonadota</taxon>
        <taxon>Gammaproteobacteria</taxon>
        <taxon>Moraxellales</taxon>
        <taxon>Moraxellaceae</taxon>
        <taxon>Paraperlucidibaca</taxon>
    </lineage>
</organism>
<evidence type="ECO:0000256" key="4">
    <source>
        <dbReference type="ARBA" id="ARBA00022517"/>
    </source>
</evidence>
<dbReference type="GO" id="GO:0042254">
    <property type="term" value="P:ribosome biogenesis"/>
    <property type="evidence" value="ECO:0007669"/>
    <property type="project" value="UniProtKB-KW"/>
</dbReference>